<dbReference type="AlphaFoldDB" id="A0A0G4EEC9"/>
<dbReference type="EMBL" id="CDMY01000217">
    <property type="protein sequence ID" value="CEL94348.1"/>
    <property type="molecule type" value="Genomic_DNA"/>
</dbReference>
<proteinExistence type="predicted"/>
<sequence>MHIDFGDNTTFQLFQHGNTLRAIKDQGGFEINTNPPLPPNHLYQQHRQAHDPPVRTRIYCHPLEGWRSLAA</sequence>
<keyword evidence="3" id="KW-1185">Reference proteome</keyword>
<dbReference type="VEuPathDB" id="CryptoDB:Vbra_2014"/>
<feature type="region of interest" description="Disordered" evidence="1">
    <location>
        <begin position="28"/>
        <end position="50"/>
    </location>
</feature>
<evidence type="ECO:0000313" key="2">
    <source>
        <dbReference type="EMBL" id="CEL94348.1"/>
    </source>
</evidence>
<protein>
    <submittedName>
        <fullName evidence="2">Uncharacterized protein</fullName>
    </submittedName>
</protein>
<reference evidence="2 3" key="1">
    <citation type="submission" date="2014-11" db="EMBL/GenBank/DDBJ databases">
        <authorList>
            <person name="Zhu J."/>
            <person name="Qi W."/>
            <person name="Song R."/>
        </authorList>
    </citation>
    <scope>NUCLEOTIDE SEQUENCE [LARGE SCALE GENOMIC DNA]</scope>
</reference>
<gene>
    <name evidence="2" type="ORF">Vbra_2014</name>
</gene>
<name>A0A0G4EEC9_VITBC</name>
<organism evidence="2 3">
    <name type="scientific">Vitrella brassicaformis (strain CCMP3155)</name>
    <dbReference type="NCBI Taxonomy" id="1169540"/>
    <lineage>
        <taxon>Eukaryota</taxon>
        <taxon>Sar</taxon>
        <taxon>Alveolata</taxon>
        <taxon>Colpodellida</taxon>
        <taxon>Vitrellaceae</taxon>
        <taxon>Vitrella</taxon>
    </lineage>
</organism>
<accession>A0A0G4EEC9</accession>
<dbReference type="Proteomes" id="UP000041254">
    <property type="component" value="Unassembled WGS sequence"/>
</dbReference>
<evidence type="ECO:0000256" key="1">
    <source>
        <dbReference type="SAM" id="MobiDB-lite"/>
    </source>
</evidence>
<dbReference type="InParanoid" id="A0A0G4EEC9"/>
<evidence type="ECO:0000313" key="3">
    <source>
        <dbReference type="Proteomes" id="UP000041254"/>
    </source>
</evidence>